<keyword evidence="2" id="KW-0677">Repeat</keyword>
<dbReference type="OrthoDB" id="2687452at2759"/>
<evidence type="ECO:0000259" key="6">
    <source>
        <dbReference type="PROSITE" id="PS00028"/>
    </source>
</evidence>
<name>A0A1L7XLF9_9HELO</name>
<dbReference type="PROSITE" id="PS00028">
    <property type="entry name" value="ZINC_FINGER_C2H2_1"/>
    <property type="match status" value="1"/>
</dbReference>
<feature type="compositionally biased region" description="Polar residues" evidence="5">
    <location>
        <begin position="23"/>
        <end position="33"/>
    </location>
</feature>
<evidence type="ECO:0000256" key="3">
    <source>
        <dbReference type="ARBA" id="ARBA00022771"/>
    </source>
</evidence>
<dbReference type="EMBL" id="FJOG01000033">
    <property type="protein sequence ID" value="CZR65872.1"/>
    <property type="molecule type" value="Genomic_DNA"/>
</dbReference>
<dbReference type="SMART" id="SM00355">
    <property type="entry name" value="ZnF_C2H2"/>
    <property type="match status" value="4"/>
</dbReference>
<gene>
    <name evidence="7" type="ORF">PAC_15772</name>
</gene>
<organism evidence="7 8">
    <name type="scientific">Phialocephala subalpina</name>
    <dbReference type="NCBI Taxonomy" id="576137"/>
    <lineage>
        <taxon>Eukaryota</taxon>
        <taxon>Fungi</taxon>
        <taxon>Dikarya</taxon>
        <taxon>Ascomycota</taxon>
        <taxon>Pezizomycotina</taxon>
        <taxon>Leotiomycetes</taxon>
        <taxon>Helotiales</taxon>
        <taxon>Mollisiaceae</taxon>
        <taxon>Phialocephala</taxon>
        <taxon>Phialocephala fortinii species complex</taxon>
    </lineage>
</organism>
<dbReference type="GO" id="GO:0000981">
    <property type="term" value="F:DNA-binding transcription factor activity, RNA polymerase II-specific"/>
    <property type="evidence" value="ECO:0007669"/>
    <property type="project" value="TreeGrafter"/>
</dbReference>
<dbReference type="Gene3D" id="3.30.160.60">
    <property type="entry name" value="Classic Zinc Finger"/>
    <property type="match status" value="1"/>
</dbReference>
<feature type="region of interest" description="Disordered" evidence="5">
    <location>
        <begin position="1"/>
        <end position="76"/>
    </location>
</feature>
<keyword evidence="3" id="KW-0863">Zinc-finger</keyword>
<evidence type="ECO:0000256" key="4">
    <source>
        <dbReference type="ARBA" id="ARBA00022833"/>
    </source>
</evidence>
<keyword evidence="4" id="KW-0862">Zinc</keyword>
<feature type="domain" description="C2H2-type" evidence="6">
    <location>
        <begin position="185"/>
        <end position="207"/>
    </location>
</feature>
<dbReference type="GO" id="GO:0008270">
    <property type="term" value="F:zinc ion binding"/>
    <property type="evidence" value="ECO:0007669"/>
    <property type="project" value="UniProtKB-KW"/>
</dbReference>
<reference evidence="7 8" key="1">
    <citation type="submission" date="2016-03" db="EMBL/GenBank/DDBJ databases">
        <authorList>
            <person name="Ploux O."/>
        </authorList>
    </citation>
    <scope>NUCLEOTIDE SEQUENCE [LARGE SCALE GENOMIC DNA]</scope>
    <source>
        <strain evidence="7 8">UAMH 11012</strain>
    </source>
</reference>
<dbReference type="GO" id="GO:0005634">
    <property type="term" value="C:nucleus"/>
    <property type="evidence" value="ECO:0007669"/>
    <property type="project" value="TreeGrafter"/>
</dbReference>
<dbReference type="PANTHER" id="PTHR24409">
    <property type="entry name" value="ZINC FINGER PROTEIN 142"/>
    <property type="match status" value="1"/>
</dbReference>
<dbReference type="AlphaFoldDB" id="A0A1L7XLF9"/>
<dbReference type="GO" id="GO:0000977">
    <property type="term" value="F:RNA polymerase II transcription regulatory region sequence-specific DNA binding"/>
    <property type="evidence" value="ECO:0007669"/>
    <property type="project" value="TreeGrafter"/>
</dbReference>
<keyword evidence="8" id="KW-1185">Reference proteome</keyword>
<dbReference type="Proteomes" id="UP000184330">
    <property type="component" value="Unassembled WGS sequence"/>
</dbReference>
<evidence type="ECO:0000256" key="1">
    <source>
        <dbReference type="ARBA" id="ARBA00022723"/>
    </source>
</evidence>
<accession>A0A1L7XLF9</accession>
<evidence type="ECO:0000256" key="5">
    <source>
        <dbReference type="SAM" id="MobiDB-lite"/>
    </source>
</evidence>
<feature type="compositionally biased region" description="Basic and acidic residues" evidence="5">
    <location>
        <begin position="56"/>
        <end position="66"/>
    </location>
</feature>
<keyword evidence="1" id="KW-0479">Metal-binding</keyword>
<dbReference type="STRING" id="576137.A0A1L7XLF9"/>
<sequence length="376" mass="42762">MSESIGSLPFPRDPDFADLSGQLDENLNSSFQYYNLPAMGNTPSLTSQRPPQPRQEPSRQGDDWSRDQQGYFGNLGQTFDHSDAPAWLTPSTELSLHGAHASFAFSSGPDLIDQDRALQWSQGVAWDGSLMPLDPEDSHGYDPNTPTMQSAAIPDFQPYSDIATDFSAVMQAQHAQVYPVAPNACQQCQEQFENKTTLDDHAKQTQHGTHACICGETFSRFDCLNRHLHRFDPKILHPCLYCSRYSGPNAFHRRDHLIQHLRNFHHHGDPDETHDQQIPFPRKRPARKSITTCPHEGCKYHSQPSTTSPFYGDSQQLVFRTQKEFTKHLREEHDESPFPCLAFGCDRTGKKGYFRKKDLLRHQREHASASHFSSRV</sequence>
<protein>
    <recommendedName>
        <fullName evidence="6">C2H2-type domain-containing protein</fullName>
    </recommendedName>
</protein>
<evidence type="ECO:0000256" key="2">
    <source>
        <dbReference type="ARBA" id="ARBA00022737"/>
    </source>
</evidence>
<dbReference type="InterPro" id="IPR013087">
    <property type="entry name" value="Znf_C2H2_type"/>
</dbReference>
<dbReference type="PANTHER" id="PTHR24409:SF418">
    <property type="entry name" value="SI:CH73-221F6.1"/>
    <property type="match status" value="1"/>
</dbReference>
<evidence type="ECO:0000313" key="7">
    <source>
        <dbReference type="EMBL" id="CZR65872.1"/>
    </source>
</evidence>
<evidence type="ECO:0000313" key="8">
    <source>
        <dbReference type="Proteomes" id="UP000184330"/>
    </source>
</evidence>
<proteinExistence type="predicted"/>